<dbReference type="GO" id="GO:0016538">
    <property type="term" value="F:cyclin-dependent protein serine/threonine kinase regulator activity"/>
    <property type="evidence" value="ECO:0007669"/>
    <property type="project" value="TreeGrafter"/>
</dbReference>
<dbReference type="GO" id="GO:0019901">
    <property type="term" value="F:protein kinase binding"/>
    <property type="evidence" value="ECO:0007669"/>
    <property type="project" value="InterPro"/>
</dbReference>
<evidence type="ECO:0000256" key="2">
    <source>
        <dbReference type="ARBA" id="ARBA00040808"/>
    </source>
</evidence>
<dbReference type="EMBL" id="CAJNOC010000409">
    <property type="protein sequence ID" value="CAF0757578.1"/>
    <property type="molecule type" value="Genomic_DNA"/>
</dbReference>
<dbReference type="InterPro" id="IPR013922">
    <property type="entry name" value="Cyclin_PHO80-like"/>
</dbReference>
<name>A0A813PYF7_9BILA</name>
<evidence type="ECO:0000256" key="1">
    <source>
        <dbReference type="ARBA" id="ARBA00038508"/>
    </source>
</evidence>
<evidence type="ECO:0000313" key="3">
    <source>
        <dbReference type="EMBL" id="CAF0757578.1"/>
    </source>
</evidence>
<dbReference type="PANTHER" id="PTHR15615:SF108">
    <property type="entry name" value="PROTEIN CNPPD1"/>
    <property type="match status" value="1"/>
</dbReference>
<accession>A0A813PYF7</accession>
<comment type="caution">
    <text evidence="3">The sequence shown here is derived from an EMBL/GenBank/DDBJ whole genome shotgun (WGS) entry which is preliminary data.</text>
</comment>
<proteinExistence type="inferred from homology"/>
<dbReference type="AlphaFoldDB" id="A0A813PYF7"/>
<dbReference type="GO" id="GO:0000307">
    <property type="term" value="C:cyclin-dependent protein kinase holoenzyme complex"/>
    <property type="evidence" value="ECO:0007669"/>
    <property type="project" value="TreeGrafter"/>
</dbReference>
<gene>
    <name evidence="3" type="ORF">OXX778_LOCUS4257</name>
</gene>
<dbReference type="Proteomes" id="UP000663879">
    <property type="component" value="Unassembled WGS sequence"/>
</dbReference>
<dbReference type="OrthoDB" id="244495at2759"/>
<dbReference type="Gene3D" id="1.10.472.10">
    <property type="entry name" value="Cyclin-like"/>
    <property type="match status" value="1"/>
</dbReference>
<reference evidence="3" key="1">
    <citation type="submission" date="2021-02" db="EMBL/GenBank/DDBJ databases">
        <authorList>
            <person name="Nowell W R."/>
        </authorList>
    </citation>
    <scope>NUCLEOTIDE SEQUENCE</scope>
    <source>
        <strain evidence="3">Ploen Becks lab</strain>
    </source>
</reference>
<protein>
    <recommendedName>
        <fullName evidence="2">Protein CNPPD1</fullName>
    </recommendedName>
</protein>
<dbReference type="PANTHER" id="PTHR15615">
    <property type="match status" value="1"/>
</dbReference>
<dbReference type="CDD" id="cd20557">
    <property type="entry name" value="CYCLIN_ScPCL1-like"/>
    <property type="match status" value="1"/>
</dbReference>
<sequence length="395" mass="46500">MRLNFMRSDRKDEKERFHKNLFIDEFSNRTDGYCSDQDRDDDDDDYDTKYFKFNNLSLPLTDTIAEFVQDLSEDQFFLNDLSFIFEMSRKRAISPYAIIVALLYLKRLKTKITQSNFENKSLWSCYSARNLIDTYFKPKQNEFENFTNSELCLISILLASKFLIDEGEDDEIYNDQWAEAIDLPVQRINQLEKKFLNKMEWEMYVSSDEFWKFTHELTEKATRKKVKLQLGNCTYSDLDALLSFSSQFSVLSIYKSFQLLLKIFFVCSSTLLYVTLSTYLVSTSVMLIKNQLVNTQFNLLNNTKNLNTPSTLISIDTNSSGNLNLEIMANYDEVVPIVNRQKFNKDIFIKTKSKPCVKTVNNLTSLDFQMKQMDHFSQPNFLANDFFKQTFKLLF</sequence>
<evidence type="ECO:0000313" key="4">
    <source>
        <dbReference type="Proteomes" id="UP000663879"/>
    </source>
</evidence>
<organism evidence="3 4">
    <name type="scientific">Brachionus calyciflorus</name>
    <dbReference type="NCBI Taxonomy" id="104777"/>
    <lineage>
        <taxon>Eukaryota</taxon>
        <taxon>Metazoa</taxon>
        <taxon>Spiralia</taxon>
        <taxon>Gnathifera</taxon>
        <taxon>Rotifera</taxon>
        <taxon>Eurotatoria</taxon>
        <taxon>Monogononta</taxon>
        <taxon>Pseudotrocha</taxon>
        <taxon>Ploima</taxon>
        <taxon>Brachionidae</taxon>
        <taxon>Brachionus</taxon>
    </lineage>
</organism>
<comment type="similarity">
    <text evidence="1">Belongs to the CNPPD1 family.</text>
</comment>
<dbReference type="GO" id="GO:0005634">
    <property type="term" value="C:nucleus"/>
    <property type="evidence" value="ECO:0007669"/>
    <property type="project" value="TreeGrafter"/>
</dbReference>
<keyword evidence="4" id="KW-1185">Reference proteome</keyword>